<evidence type="ECO:0000256" key="1">
    <source>
        <dbReference type="ARBA" id="ARBA00004141"/>
    </source>
</evidence>
<feature type="domain" description="Ionotropic glutamate receptor L-glutamate and glycine-binding" evidence="14">
    <location>
        <begin position="763"/>
        <end position="827"/>
    </location>
</feature>
<dbReference type="EMBL" id="RQTK01001226">
    <property type="protein sequence ID" value="RUS71366.1"/>
    <property type="molecule type" value="Genomic_DNA"/>
</dbReference>
<keyword evidence="3" id="KW-0812">Transmembrane</keyword>
<keyword evidence="8" id="KW-0472">Membrane</keyword>
<dbReference type="InterPro" id="IPR015683">
    <property type="entry name" value="Ionotropic_Glu_rcpt"/>
</dbReference>
<evidence type="ECO:0000256" key="11">
    <source>
        <dbReference type="ARBA" id="ARBA00023286"/>
    </source>
</evidence>
<evidence type="ECO:0000256" key="6">
    <source>
        <dbReference type="ARBA" id="ARBA00022989"/>
    </source>
</evidence>
<keyword evidence="5" id="KW-0862">Zinc</keyword>
<feature type="non-terminal residue" evidence="15">
    <location>
        <position position="875"/>
    </location>
</feature>
<dbReference type="Gene3D" id="3.40.50.2300">
    <property type="match status" value="2"/>
</dbReference>
<feature type="compositionally biased region" description="Low complexity" evidence="13">
    <location>
        <begin position="550"/>
        <end position="577"/>
    </location>
</feature>
<keyword evidence="6" id="KW-1133">Transmembrane helix</keyword>
<protein>
    <recommendedName>
        <fullName evidence="14">Ionotropic glutamate receptor L-glutamate and glycine-binding domain-containing protein</fullName>
    </recommendedName>
</protein>
<reference evidence="15 16" key="1">
    <citation type="submission" date="2019-01" db="EMBL/GenBank/DDBJ databases">
        <title>A draft genome assembly of the solar-powered sea slug Elysia chlorotica.</title>
        <authorList>
            <person name="Cai H."/>
            <person name="Li Q."/>
            <person name="Fang X."/>
            <person name="Li J."/>
            <person name="Curtis N.E."/>
            <person name="Altenburger A."/>
            <person name="Shibata T."/>
            <person name="Feng M."/>
            <person name="Maeda T."/>
            <person name="Schwartz J.A."/>
            <person name="Shigenobu S."/>
            <person name="Lundholm N."/>
            <person name="Nishiyama T."/>
            <person name="Yang H."/>
            <person name="Hasebe M."/>
            <person name="Li S."/>
            <person name="Pierce S.K."/>
            <person name="Wang J."/>
        </authorList>
    </citation>
    <scope>NUCLEOTIDE SEQUENCE [LARGE SCALE GENOMIC DNA]</scope>
    <source>
        <strain evidence="15">EC2010</strain>
        <tissue evidence="15">Whole organism of an adult</tissue>
    </source>
</reference>
<feature type="compositionally biased region" description="Gly residues" evidence="13">
    <location>
        <begin position="496"/>
        <end position="508"/>
    </location>
</feature>
<comment type="subcellular location">
    <subcellularLocation>
        <location evidence="1">Membrane</location>
        <topology evidence="1">Multi-pass membrane protein</topology>
    </subcellularLocation>
</comment>
<dbReference type="SUPFAM" id="SSF53850">
    <property type="entry name" value="Periplasmic binding protein-like II"/>
    <property type="match status" value="1"/>
</dbReference>
<dbReference type="Gene3D" id="3.40.190.10">
    <property type="entry name" value="Periplasmic binding protein-like II"/>
    <property type="match status" value="1"/>
</dbReference>
<keyword evidence="10" id="KW-0325">Glycoprotein</keyword>
<dbReference type="AlphaFoldDB" id="A0A3S1BNV8"/>
<dbReference type="Pfam" id="PF01094">
    <property type="entry name" value="ANF_receptor"/>
    <property type="match status" value="1"/>
</dbReference>
<keyword evidence="9" id="KW-0675">Receptor</keyword>
<dbReference type="SUPFAM" id="SSF53822">
    <property type="entry name" value="Periplasmic binding protein-like I"/>
    <property type="match status" value="1"/>
</dbReference>
<comment type="caution">
    <text evidence="15">The sequence shown here is derived from an EMBL/GenBank/DDBJ whole genome shotgun (WGS) entry which is preliminary data.</text>
</comment>
<feature type="region of interest" description="Disordered" evidence="13">
    <location>
        <begin position="451"/>
        <end position="646"/>
    </location>
</feature>
<organism evidence="15 16">
    <name type="scientific">Elysia chlorotica</name>
    <name type="common">Eastern emerald elysia</name>
    <name type="synonym">Sea slug</name>
    <dbReference type="NCBI Taxonomy" id="188477"/>
    <lineage>
        <taxon>Eukaryota</taxon>
        <taxon>Metazoa</taxon>
        <taxon>Spiralia</taxon>
        <taxon>Lophotrochozoa</taxon>
        <taxon>Mollusca</taxon>
        <taxon>Gastropoda</taxon>
        <taxon>Heterobranchia</taxon>
        <taxon>Euthyneura</taxon>
        <taxon>Panpulmonata</taxon>
        <taxon>Sacoglossa</taxon>
        <taxon>Placobranchoidea</taxon>
        <taxon>Plakobranchidae</taxon>
        <taxon>Elysia</taxon>
    </lineage>
</organism>
<evidence type="ECO:0000256" key="2">
    <source>
        <dbReference type="ARBA" id="ARBA00022448"/>
    </source>
</evidence>
<dbReference type="InterPro" id="IPR028082">
    <property type="entry name" value="Peripla_BP_I"/>
</dbReference>
<dbReference type="STRING" id="188477.A0A3S1BNV8"/>
<keyword evidence="12" id="KW-0407">Ion channel</keyword>
<keyword evidence="4" id="KW-0479">Metal-binding</keyword>
<evidence type="ECO:0000259" key="14">
    <source>
        <dbReference type="SMART" id="SM00918"/>
    </source>
</evidence>
<dbReference type="InterPro" id="IPR019594">
    <property type="entry name" value="Glu/Gly-bd"/>
</dbReference>
<dbReference type="Proteomes" id="UP000271974">
    <property type="component" value="Unassembled WGS sequence"/>
</dbReference>
<evidence type="ECO:0000256" key="13">
    <source>
        <dbReference type="SAM" id="MobiDB-lite"/>
    </source>
</evidence>
<evidence type="ECO:0000256" key="5">
    <source>
        <dbReference type="ARBA" id="ARBA00022833"/>
    </source>
</evidence>
<dbReference type="SMART" id="SM00918">
    <property type="entry name" value="Lig_chan-Glu_bd"/>
    <property type="match status" value="1"/>
</dbReference>
<dbReference type="OrthoDB" id="5984008at2759"/>
<feature type="compositionally biased region" description="Low complexity" evidence="13">
    <location>
        <begin position="452"/>
        <end position="495"/>
    </location>
</feature>
<keyword evidence="7" id="KW-0406">Ion transport</keyword>
<keyword evidence="16" id="KW-1185">Reference proteome</keyword>
<accession>A0A3S1BNV8</accession>
<evidence type="ECO:0000313" key="15">
    <source>
        <dbReference type="EMBL" id="RUS71366.1"/>
    </source>
</evidence>
<evidence type="ECO:0000256" key="8">
    <source>
        <dbReference type="ARBA" id="ARBA00023136"/>
    </source>
</evidence>
<feature type="compositionally biased region" description="Low complexity" evidence="13">
    <location>
        <begin position="509"/>
        <end position="519"/>
    </location>
</feature>
<dbReference type="GO" id="GO:0015276">
    <property type="term" value="F:ligand-gated monoatomic ion channel activity"/>
    <property type="evidence" value="ECO:0007669"/>
    <property type="project" value="InterPro"/>
</dbReference>
<keyword evidence="11" id="KW-1071">Ligand-gated ion channel</keyword>
<evidence type="ECO:0000256" key="9">
    <source>
        <dbReference type="ARBA" id="ARBA00023170"/>
    </source>
</evidence>
<dbReference type="GO" id="GO:0046872">
    <property type="term" value="F:metal ion binding"/>
    <property type="evidence" value="ECO:0007669"/>
    <property type="project" value="UniProtKB-KW"/>
</dbReference>
<evidence type="ECO:0000313" key="16">
    <source>
        <dbReference type="Proteomes" id="UP000271974"/>
    </source>
</evidence>
<proteinExistence type="predicted"/>
<dbReference type="PANTHER" id="PTHR18966">
    <property type="entry name" value="IONOTROPIC GLUTAMATE RECEPTOR"/>
    <property type="match status" value="1"/>
</dbReference>
<dbReference type="GO" id="GO:0016020">
    <property type="term" value="C:membrane"/>
    <property type="evidence" value="ECO:0007669"/>
    <property type="project" value="UniProtKB-SubCell"/>
</dbReference>
<dbReference type="Pfam" id="PF10613">
    <property type="entry name" value="Lig_chan-Glu_bd"/>
    <property type="match status" value="1"/>
</dbReference>
<dbReference type="InterPro" id="IPR001828">
    <property type="entry name" value="ANF_lig-bd_rcpt"/>
</dbReference>
<name>A0A3S1BNV8_ELYCH</name>
<keyword evidence="2" id="KW-0813">Transport</keyword>
<evidence type="ECO:0000256" key="7">
    <source>
        <dbReference type="ARBA" id="ARBA00023065"/>
    </source>
</evidence>
<gene>
    <name evidence="15" type="ORF">EGW08_020875</name>
</gene>
<dbReference type="FunFam" id="3.40.190.10:FF:000009">
    <property type="entry name" value="Putative glutamate receptor ionotropic NMDA 2B"/>
    <property type="match status" value="1"/>
</dbReference>
<evidence type="ECO:0000256" key="3">
    <source>
        <dbReference type="ARBA" id="ARBA00022692"/>
    </source>
</evidence>
<evidence type="ECO:0000256" key="4">
    <source>
        <dbReference type="ARBA" id="ARBA00022723"/>
    </source>
</evidence>
<evidence type="ECO:0000256" key="12">
    <source>
        <dbReference type="ARBA" id="ARBA00023303"/>
    </source>
</evidence>
<evidence type="ECO:0000256" key="10">
    <source>
        <dbReference type="ARBA" id="ARBA00023180"/>
    </source>
</evidence>
<sequence length="875" mass="96703">MALANPFPYQIMNPPAQLPPPAPTVQQAPPLSSSDLDLGDKYNMSSGSFTDALLTLSAFYIGLVQTEGPVPVGLHAFFPSARGTYLKKITDPFASEQKSFLTLKNYRNIAPEFKISMKYTNHKYVPKDLLETMCTEVFPHNVIAFFYMNNPLGVQTYPDPTVKYLPQLMESLGLPIISYDTQFSLNTQPALSVQLAPTIGQMMDVFFAFLRRYNWHDFSFLCTLSVGCEDELATLRRKVEESNRKLAYSVYGDQTFSFKLLSYVNFTDGGDVEEVTEKLKYELHQDSRIMLVHGEGGEVKDMMAVAAELGLTGKEYVWIYTITSFTRSAHVNKNYPLGSFVIGYDSQRDDMDQVVENGVSIYLQALDSLAASPEMKDIDFETGFSCDRDRSDSGNNSGDSDFHASRRPLKWPYGHLLYNHMLKAKLPGGLEFDHQGVLKANMFWIKNVQLKSSDTPQSSSSSDSRTGGSIIGNSRGSSSRGSLIGSSRSPSRGSLIGRGRGSSSGGYSSGEETSSSDRSPLGSRDRTGDLTSSPFSSRPRPDRGGGGGRLFSQGRDSSDRTPSQSSSDYSSDTSRSWRPTRPLYGRNSGLSKRSSGLDVGDSGLDASSFGDTDWRASYSKNKRRSRDLGERRPSIGGDNHEGVVGDPEEELNRRLWRRSVHRLSASHRLRARRSMLNRRKRATLVRVAETIAVWDGRNLTVTGLTWPGGASTPPKGKPEKYTLRVVTWKEDPQVKYTELRNVTEPGESPCDANSLPCKIYQRNASNVRVSNQTRDVCCTGLCIDLLKKLGEMLHFDVNLTEVDEGAYGSPLNDNRTEWNGMLGKLVDGEADMAMGALSITPQRLEVVDFSVPFLQTGITIIVAIREGAISATAFL</sequence>
<feature type="compositionally biased region" description="Basic and acidic residues" evidence="13">
    <location>
        <begin position="626"/>
        <end position="643"/>
    </location>
</feature>